<dbReference type="OrthoDB" id="9758751at2"/>
<dbReference type="Proteomes" id="UP000092695">
    <property type="component" value="Chromosome"/>
</dbReference>
<sequence length="800" mass="88039">MHDFEKLGAFYVGKRIDEATGKSGDELVLYDSRDLTTHAVIIGMTGSGKTGLGIGLLEEAALDHIPVIAIDPKGDLGNLMLTFPNLAAEDFQPWVNARQATDQGQSTEEYAAAQAALWKKGLSGWGQDGARIRKLRASTDINIYTPGSQAGRPVSILKSFAAPQAGLMADGDLYRERVQATATGILSLIGIDADPITSREHILIALILDHYWQQHRDLDIAALIGAIQVPPVSKVGVLDLESFYPSRDRFELAMRLNNLLAAPGFEAWMEGEPLNAQSLLYTAEGRPRTSIMSIAHLDEASRMFFVTMLLNELIAWMRAQQGTSSLRAILYMDEIFGYMPPTANPPSKRLFLTLLKQARAYGVGLVLATQNPVDLDYKGLSNTGTWFIGRLQTERDKMRVMEGLEGASQGGAFDRAKMERTLAGLGKRRFLLHNVHEDEDVVFGTRWAMSYLAGPLTRDQIKTLMQDRVPIPPAAAPAQRAAATVRGSDAPVLAPAIKQYYAPASGSGIVYYPRLLGAAGITFSNARYKVDEQRDAVHTLELEDGPLAVDWDLCESMSISADTLQSNGEPDSGYADCPALFGAQGNYPKWEKLYKRWVRQNETITLFRSKKFKLTSNADETEGEFRTRLQQLASEERDKAIAKLRNRYASKTTMLENRLLRARQAIDRESQQAGKKKLDTVLSFGTAILGAVLGRKKLTASTASKVGTAIRSASGVRKEAGDVARAKETLQKVQADLDALNEDLQREIDELDTSFNAQDEPLEEIVVRAKSTDVHVALFGLIWLPYRDAGDGRLQSAWTD</sequence>
<dbReference type="PANTHER" id="PTHR30121:SF6">
    <property type="entry name" value="SLR6007 PROTEIN"/>
    <property type="match status" value="1"/>
</dbReference>
<dbReference type="STRING" id="1548547.BA177_18125"/>
<keyword evidence="3" id="KW-0067">ATP-binding</keyword>
<dbReference type="SUPFAM" id="SSF52540">
    <property type="entry name" value="P-loop containing nucleoside triphosphate hydrolases"/>
    <property type="match status" value="1"/>
</dbReference>
<dbReference type="KEGG" id="woc:BA177_18125"/>
<keyword evidence="1" id="KW-0175">Coiled coil</keyword>
<feature type="domain" description="Helicase HerA central" evidence="2">
    <location>
        <begin position="29"/>
        <end position="80"/>
    </location>
</feature>
<evidence type="ECO:0000259" key="2">
    <source>
        <dbReference type="Pfam" id="PF01935"/>
    </source>
</evidence>
<keyword evidence="3" id="KW-0547">Nucleotide-binding</keyword>
<name>A0A193LK91_9GAMM</name>
<protein>
    <submittedName>
        <fullName evidence="3">ATP-binding protein</fullName>
    </submittedName>
</protein>
<dbReference type="EMBL" id="CP016268">
    <property type="protein sequence ID" value="ANO52848.1"/>
    <property type="molecule type" value="Genomic_DNA"/>
</dbReference>
<feature type="coiled-coil region" evidence="1">
    <location>
        <begin position="723"/>
        <end position="754"/>
    </location>
</feature>
<organism evidence="3 4">
    <name type="scientific">Woeseia oceani</name>
    <dbReference type="NCBI Taxonomy" id="1548547"/>
    <lineage>
        <taxon>Bacteria</taxon>
        <taxon>Pseudomonadati</taxon>
        <taxon>Pseudomonadota</taxon>
        <taxon>Gammaproteobacteria</taxon>
        <taxon>Woeseiales</taxon>
        <taxon>Woeseiaceae</taxon>
        <taxon>Woeseia</taxon>
    </lineage>
</organism>
<dbReference type="RefSeq" id="WP_068618588.1">
    <property type="nucleotide sequence ID" value="NZ_CP016268.1"/>
</dbReference>
<dbReference type="PANTHER" id="PTHR30121">
    <property type="entry name" value="UNCHARACTERIZED PROTEIN YJGR-RELATED"/>
    <property type="match status" value="1"/>
</dbReference>
<dbReference type="AlphaFoldDB" id="A0A193LK91"/>
<evidence type="ECO:0000313" key="4">
    <source>
        <dbReference type="Proteomes" id="UP000092695"/>
    </source>
</evidence>
<dbReference type="InterPro" id="IPR027417">
    <property type="entry name" value="P-loop_NTPase"/>
</dbReference>
<proteinExistence type="predicted"/>
<accession>A0A193LK91</accession>
<dbReference type="Gene3D" id="3.40.50.300">
    <property type="entry name" value="P-loop containing nucleotide triphosphate hydrolases"/>
    <property type="match status" value="2"/>
</dbReference>
<dbReference type="GO" id="GO:0005524">
    <property type="term" value="F:ATP binding"/>
    <property type="evidence" value="ECO:0007669"/>
    <property type="project" value="UniProtKB-KW"/>
</dbReference>
<dbReference type="InterPro" id="IPR002789">
    <property type="entry name" value="HerA_central"/>
</dbReference>
<evidence type="ECO:0000313" key="3">
    <source>
        <dbReference type="EMBL" id="ANO52848.1"/>
    </source>
</evidence>
<dbReference type="InterPro" id="IPR051162">
    <property type="entry name" value="T4SS_component"/>
</dbReference>
<gene>
    <name evidence="3" type="ORF">BA177_18125</name>
</gene>
<reference evidence="3 4" key="1">
    <citation type="submission" date="2016-06" db="EMBL/GenBank/DDBJ databases">
        <title>Complete genome sequence of a deep-branching marine Gamma Proteobacterium Woeseia oceani type strain XK5.</title>
        <authorList>
            <person name="Mu D."/>
            <person name="Du Z."/>
        </authorList>
    </citation>
    <scope>NUCLEOTIDE SEQUENCE [LARGE SCALE GENOMIC DNA]</scope>
    <source>
        <strain evidence="3 4">XK5</strain>
    </source>
</reference>
<dbReference type="Pfam" id="PF01935">
    <property type="entry name" value="DUF87"/>
    <property type="match status" value="1"/>
</dbReference>
<evidence type="ECO:0000256" key="1">
    <source>
        <dbReference type="SAM" id="Coils"/>
    </source>
</evidence>
<keyword evidence="4" id="KW-1185">Reference proteome</keyword>